<evidence type="ECO:0000256" key="2">
    <source>
        <dbReference type="ARBA" id="ARBA00004651"/>
    </source>
</evidence>
<dbReference type="InterPro" id="IPR000990">
    <property type="entry name" value="Innexin"/>
</dbReference>
<keyword evidence="14" id="KW-1185">Reference proteome</keyword>
<dbReference type="GO" id="GO:0005886">
    <property type="term" value="C:plasma membrane"/>
    <property type="evidence" value="ECO:0007669"/>
    <property type="project" value="UniProtKB-SubCell"/>
</dbReference>
<dbReference type="Pfam" id="PF00876">
    <property type="entry name" value="Innexin"/>
    <property type="match status" value="1"/>
</dbReference>
<evidence type="ECO:0000256" key="6">
    <source>
        <dbReference type="ARBA" id="ARBA00022868"/>
    </source>
</evidence>
<comment type="caution">
    <text evidence="13">The sequence shown here is derived from an EMBL/GenBank/DDBJ whole genome shotgun (WGS) entry which is preliminary data.</text>
</comment>
<dbReference type="PRINTS" id="PR01262">
    <property type="entry name" value="INNEXIN"/>
</dbReference>
<evidence type="ECO:0000256" key="8">
    <source>
        <dbReference type="ARBA" id="ARBA00022989"/>
    </source>
</evidence>
<evidence type="ECO:0000256" key="9">
    <source>
        <dbReference type="ARBA" id="ARBA00023065"/>
    </source>
</evidence>
<feature type="transmembrane region" description="Helical" evidence="12">
    <location>
        <begin position="113"/>
        <end position="135"/>
    </location>
</feature>
<evidence type="ECO:0000256" key="11">
    <source>
        <dbReference type="ARBA" id="ARBA00023303"/>
    </source>
</evidence>
<proteinExistence type="inferred from homology"/>
<sequence>MAVFGMVSAVSGFIKIRYLLDKAVIDNMVFRCHYRITTAILFVCCIIVTANNLIGDPISCINDGSIPMHVINTFCWITYTFTIPGQQHRQIGTDVASHGLGNEFGQEKRYHSYYQWVPFVLFFQGLMFYIPHWIWKNLEDGKMRMITDGLRGMVTIPEDYRKDRQHRIIKYLIDSLNSHAGYSFAYFLCEALNFVNVIINIFLVDKFLGGAFMTYGTDVIKFSNMDQEKRFDPMIEIFPRLTKCTFHKFGPGGSPQRHDTLCVLALNILNEKIYIFLWFWFIILSIISGVALIYSFMVVTMPTTRETILKRSYRSGRNKEIASLVRRLDIGDFLLLHFLGQNVNTKSYNEMIQELCNLLGSSRTPSAPSTLEMNPMNPIYPQVVDTFGKEAFGKETET</sequence>
<dbReference type="AlphaFoldDB" id="A0A0L0C0U4"/>
<feature type="transmembrane region" description="Helical" evidence="12">
    <location>
        <begin position="184"/>
        <end position="204"/>
    </location>
</feature>
<dbReference type="PROSITE" id="PS51013">
    <property type="entry name" value="PANNEXIN"/>
    <property type="match status" value="1"/>
</dbReference>
<keyword evidence="6" id="KW-0303">Gap junction</keyword>
<dbReference type="Proteomes" id="UP000037069">
    <property type="component" value="Unassembled WGS sequence"/>
</dbReference>
<name>A0A0L0C0U4_LUCCU</name>
<evidence type="ECO:0000313" key="13">
    <source>
        <dbReference type="EMBL" id="KNC25089.1"/>
    </source>
</evidence>
<dbReference type="GO" id="GO:0005243">
    <property type="term" value="F:gap junction channel activity"/>
    <property type="evidence" value="ECO:0007669"/>
    <property type="project" value="TreeGrafter"/>
</dbReference>
<dbReference type="OMA" id="RIIKYFM"/>
<evidence type="ECO:0000313" key="14">
    <source>
        <dbReference type="Proteomes" id="UP000037069"/>
    </source>
</evidence>
<evidence type="ECO:0000256" key="4">
    <source>
        <dbReference type="ARBA" id="ARBA00022475"/>
    </source>
</evidence>
<keyword evidence="3 12" id="KW-0813">Transport</keyword>
<evidence type="ECO:0000256" key="7">
    <source>
        <dbReference type="ARBA" id="ARBA00022949"/>
    </source>
</evidence>
<evidence type="ECO:0000256" key="5">
    <source>
        <dbReference type="ARBA" id="ARBA00022692"/>
    </source>
</evidence>
<dbReference type="PANTHER" id="PTHR11893:SF37">
    <property type="entry name" value="INNEXIN INX3"/>
    <property type="match status" value="1"/>
</dbReference>
<comment type="function">
    <text evidence="12">Structural component of the gap junctions.</text>
</comment>
<dbReference type="GO" id="GO:0005921">
    <property type="term" value="C:gap junction"/>
    <property type="evidence" value="ECO:0007669"/>
    <property type="project" value="UniProtKB-SubCell"/>
</dbReference>
<keyword evidence="4" id="KW-1003">Cell membrane</keyword>
<organism evidence="13 14">
    <name type="scientific">Lucilia cuprina</name>
    <name type="common">Green bottle fly</name>
    <name type="synonym">Australian sheep blowfly</name>
    <dbReference type="NCBI Taxonomy" id="7375"/>
    <lineage>
        <taxon>Eukaryota</taxon>
        <taxon>Metazoa</taxon>
        <taxon>Ecdysozoa</taxon>
        <taxon>Arthropoda</taxon>
        <taxon>Hexapoda</taxon>
        <taxon>Insecta</taxon>
        <taxon>Pterygota</taxon>
        <taxon>Neoptera</taxon>
        <taxon>Endopterygota</taxon>
        <taxon>Diptera</taxon>
        <taxon>Brachycera</taxon>
        <taxon>Muscomorpha</taxon>
        <taxon>Oestroidea</taxon>
        <taxon>Calliphoridae</taxon>
        <taxon>Luciliinae</taxon>
        <taxon>Lucilia</taxon>
    </lineage>
</organism>
<comment type="subcellular location">
    <subcellularLocation>
        <location evidence="1">Cell junction</location>
        <location evidence="1">Gap junction</location>
    </subcellularLocation>
    <subcellularLocation>
        <location evidence="2 12">Cell membrane</location>
        <topology evidence="2 12">Multi-pass membrane protein</topology>
    </subcellularLocation>
</comment>
<accession>A0A0L0C0U4</accession>
<feature type="transmembrane region" description="Helical" evidence="12">
    <location>
        <begin position="273"/>
        <end position="301"/>
    </location>
</feature>
<dbReference type="OrthoDB" id="5867527at2759"/>
<comment type="similarity">
    <text evidence="12">Belongs to the pannexin family.</text>
</comment>
<reference evidence="13 14" key="1">
    <citation type="journal article" date="2015" name="Nat. Commun.">
        <title>Lucilia cuprina genome unlocks parasitic fly biology to underpin future interventions.</title>
        <authorList>
            <person name="Anstead C.A."/>
            <person name="Korhonen P.K."/>
            <person name="Young N.D."/>
            <person name="Hall R.S."/>
            <person name="Jex A.R."/>
            <person name="Murali S.C."/>
            <person name="Hughes D.S."/>
            <person name="Lee S.F."/>
            <person name="Perry T."/>
            <person name="Stroehlein A.J."/>
            <person name="Ansell B.R."/>
            <person name="Breugelmans B."/>
            <person name="Hofmann A."/>
            <person name="Qu J."/>
            <person name="Dugan S."/>
            <person name="Lee S.L."/>
            <person name="Chao H."/>
            <person name="Dinh H."/>
            <person name="Han Y."/>
            <person name="Doddapaneni H.V."/>
            <person name="Worley K.C."/>
            <person name="Muzny D.M."/>
            <person name="Ioannidis P."/>
            <person name="Waterhouse R.M."/>
            <person name="Zdobnov E.M."/>
            <person name="James P.J."/>
            <person name="Bagnall N.H."/>
            <person name="Kotze A.C."/>
            <person name="Gibbs R.A."/>
            <person name="Richards S."/>
            <person name="Batterham P."/>
            <person name="Gasser R.B."/>
        </authorList>
    </citation>
    <scope>NUCLEOTIDE SEQUENCE [LARGE SCALE GENOMIC DNA]</scope>
    <source>
        <strain evidence="13 14">LS</strain>
        <tissue evidence="13">Full body</tissue>
    </source>
</reference>
<feature type="transmembrane region" description="Helical" evidence="12">
    <location>
        <begin position="36"/>
        <end position="54"/>
    </location>
</feature>
<dbReference type="EMBL" id="JRES01001160">
    <property type="protein sequence ID" value="KNC25089.1"/>
    <property type="molecule type" value="Genomic_DNA"/>
</dbReference>
<keyword evidence="10 12" id="KW-0472">Membrane</keyword>
<evidence type="ECO:0000256" key="3">
    <source>
        <dbReference type="ARBA" id="ARBA00022448"/>
    </source>
</evidence>
<evidence type="ECO:0000256" key="10">
    <source>
        <dbReference type="ARBA" id="ARBA00023136"/>
    </source>
</evidence>
<keyword evidence="8 12" id="KW-1133">Transmembrane helix</keyword>
<protein>
    <recommendedName>
        <fullName evidence="12">Innexin</fullName>
    </recommendedName>
</protein>
<dbReference type="GO" id="GO:0034220">
    <property type="term" value="P:monoatomic ion transmembrane transport"/>
    <property type="evidence" value="ECO:0007669"/>
    <property type="project" value="UniProtKB-KW"/>
</dbReference>
<gene>
    <name evidence="12" type="primary">inx</name>
    <name evidence="13" type="ORF">FF38_11900</name>
</gene>
<keyword evidence="5 12" id="KW-0812">Transmembrane</keyword>
<keyword evidence="11 12" id="KW-0407">Ion channel</keyword>
<dbReference type="PANTHER" id="PTHR11893">
    <property type="entry name" value="INNEXIN"/>
    <property type="match status" value="1"/>
</dbReference>
<keyword evidence="9 12" id="KW-0406">Ion transport</keyword>
<evidence type="ECO:0000256" key="1">
    <source>
        <dbReference type="ARBA" id="ARBA00004610"/>
    </source>
</evidence>
<evidence type="ECO:0000256" key="12">
    <source>
        <dbReference type="RuleBase" id="RU010713"/>
    </source>
</evidence>
<dbReference type="GO" id="GO:0007602">
    <property type="term" value="P:phototransduction"/>
    <property type="evidence" value="ECO:0007669"/>
    <property type="project" value="TreeGrafter"/>
</dbReference>
<dbReference type="STRING" id="7375.A0A0L0C0U4"/>
<keyword evidence="7" id="KW-0965">Cell junction</keyword>